<dbReference type="GO" id="GO:0005975">
    <property type="term" value="P:carbohydrate metabolic process"/>
    <property type="evidence" value="ECO:0007669"/>
    <property type="project" value="UniProtKB-ARBA"/>
</dbReference>
<dbReference type="NCBIfam" id="TIGR04215">
    <property type="entry name" value="choice_anch_A"/>
    <property type="match status" value="1"/>
</dbReference>
<keyword evidence="7" id="KW-1185">Reference proteome</keyword>
<feature type="signal peptide" evidence="3">
    <location>
        <begin position="1"/>
        <end position="30"/>
    </location>
</feature>
<feature type="region of interest" description="Disordered" evidence="1">
    <location>
        <begin position="1419"/>
        <end position="1442"/>
    </location>
</feature>
<evidence type="ECO:0000259" key="5">
    <source>
        <dbReference type="Pfam" id="PF24346"/>
    </source>
</evidence>
<dbReference type="NCBIfam" id="TIGR01167">
    <property type="entry name" value="LPXTG_anchor"/>
    <property type="match status" value="1"/>
</dbReference>
<dbReference type="Pfam" id="PF20597">
    <property type="entry name" value="pAdhesive_15"/>
    <property type="match status" value="1"/>
</dbReference>
<feature type="domain" description="DUF7507" evidence="5">
    <location>
        <begin position="607"/>
        <end position="712"/>
    </location>
</feature>
<dbReference type="Gene3D" id="2.60.40.10">
    <property type="entry name" value="Immunoglobulins"/>
    <property type="match status" value="1"/>
</dbReference>
<feature type="domain" description="DUF7507" evidence="5">
    <location>
        <begin position="726"/>
        <end position="830"/>
    </location>
</feature>
<feature type="domain" description="DUF7507" evidence="5">
    <location>
        <begin position="488"/>
        <end position="593"/>
    </location>
</feature>
<evidence type="ECO:0000313" key="6">
    <source>
        <dbReference type="EMBL" id="SCG36698.1"/>
    </source>
</evidence>
<keyword evidence="3" id="KW-0732">Signal</keyword>
<feature type="domain" description="DUF7507" evidence="5">
    <location>
        <begin position="1323"/>
        <end position="1425"/>
    </location>
</feature>
<feature type="domain" description="DUF7507" evidence="5">
    <location>
        <begin position="964"/>
        <end position="1067"/>
    </location>
</feature>
<protein>
    <submittedName>
        <fullName evidence="6">LPXTG-motif cell wall anchor domain-containing protein/conserved repeat domain-containing protein/choice-of-anchor A domain-containing protein</fullName>
    </submittedName>
</protein>
<evidence type="ECO:0000259" key="4">
    <source>
        <dbReference type="Pfam" id="PF20597"/>
    </source>
</evidence>
<sequence length="1614" mass="162484">MQSSLWTRSRRRTVAAVAAIGMVFVSASVAPPSHRPDDRLVAVAGVGPVNPVAPALSFGVMTEGDANAISAENEGTMAVGGNLTFGTYQLANNSVGSFVAPGDTRPTALVVGGRVDFAGSVPGSRLQVLSGGYAKVGDLTGTVVRDTDNNGAQVNTRILPTNNYDATPRVELTTRQAPSSVGPASPINFEAAFADFRSTSTGLATCDNTVVLRTPNGDVLPRPIPPGSNAVVTLAPGVTNVLNISATDLANIETLTFASRPTASTPLLINVDTTSVGNDFSWTAPNFSGIGGEEARYILINFPTATRITLTAAARTIEGSIYAPNADLVDLSASNTEGSIITRTLDHRGGEIHYFPFSTTLACDGATQASIEVVKSSTTVTVDTVGQQVPYTYRVVNTGTVRLTDVAVTDVRTPPSSGGDLGPVSCPVTTLDPGASTSCTATYTVTQADLDNGAVSDTATARGTPSGSTTPVLSDPSSLTIPVAGIEASIAVTKSSTTTAISAVGQQVPYRFLVVNTGGLTLTQVAVTDVQTPPSSNANLGPISCPVTTLAPGAATTCTATYTVTQADLDNGRVTDTATARGTPPGATTPVTSPPSTLTIPASGIEASIAVTKSSTTTAISAVGQQVPYRFLVVNTGGLTLTQVAVTDVQTPPSSNANLGPISCPVTTLAPGEDTTCTATYTVTQADLDNDGVTDTATARGTPPGSTTPVTSPPSTLTIPQAGVTASIAVTKSSTTTAISAVGQQVPYRFLVVNTGGLTLTQVAVTDVQTPPSSNANLGPISCPVTTLAPGEDTTCTATYTVTQADLDIGGVSDTATARGTPPGGGDPVVSPPSSLTITGEPTPAITVVKHSPTTTINAVGQQVPYEFLVTNTGNQTLNDVTVVDTQTPPSSNANLGPVTCPVTTLTPGESTTCTATYTVSQADLDNDGVSDTAVARGTPPRTTTPVESAPSSLTIPAEDVVAGIAVVKHSTTTTIESVGQQVPYEFLVTNTGGRTLTDVTVVDTQTPPSSNANLGPISCPVTTLTPGESTTCTATYTVSQADLDNGAVTDTAVARGTPPGATTPVESPPSSLTIPATEVTASITVTKASTTVTISTVGQQVRYDFHVVNTGGRTLTDVTVVDTQTPPSSNADLGPVSCAATTLAPGASTSCTATYTVTQADLDNGGVTDTAVARGTPPGATTPVESPPSSLTIPDADIEAAVQVVKASPTTGITEVGQQVRYRYLVVNTGGLTLTGVTVNDTLLFPADRAFLSPIVCGPDDTPNGQVTLAPGESIECRATYTVSPADYAQASLLDVATATGTPPFGPKPVSPPSPLDLPVLKPSIGLAKSVSPQVVSRPGDTVTYRYVVTNTGNTTLTSVTVTETDFSGTGPAPAIGCGDVPNGALTLDPGASVTCTATYTVTEADVATGTITNTAVATGAPPDVPGAPPLDPARSDPASATVTATRDAAITVVKSSPVDKAHRAGERVPYRFLVTNVGSVTLTGVTVTDTLVAPADPANLGPITCGPDRAPNGSVTLAAGASVTCVAVYTVGRADVRHGSITNTATATGTPPSGPAPVSPESRLTIPVKGGKLPVTGDAFPVPVLAGAAVAALLLGVALVLLARRRRTAGPA</sequence>
<dbReference type="InterPro" id="IPR013783">
    <property type="entry name" value="Ig-like_fold"/>
</dbReference>
<feature type="transmembrane region" description="Helical" evidence="2">
    <location>
        <begin position="1584"/>
        <end position="1605"/>
    </location>
</feature>
<feature type="compositionally biased region" description="Low complexity" evidence="1">
    <location>
        <begin position="702"/>
        <end position="714"/>
    </location>
</feature>
<dbReference type="EMBL" id="LT607753">
    <property type="protein sequence ID" value="SCG36698.1"/>
    <property type="molecule type" value="Genomic_DNA"/>
</dbReference>
<organism evidence="6 7">
    <name type="scientific">Micromonospora coxensis</name>
    <dbReference type="NCBI Taxonomy" id="356852"/>
    <lineage>
        <taxon>Bacteria</taxon>
        <taxon>Bacillati</taxon>
        <taxon>Actinomycetota</taxon>
        <taxon>Actinomycetes</taxon>
        <taxon>Micromonosporales</taxon>
        <taxon>Micromonosporaceae</taxon>
        <taxon>Micromonospora</taxon>
    </lineage>
</organism>
<keyword evidence="2" id="KW-0812">Transmembrane</keyword>
<dbReference type="InterPro" id="IPR026588">
    <property type="entry name" value="Choice_anch_A"/>
</dbReference>
<evidence type="ECO:0000313" key="7">
    <source>
        <dbReference type="Proteomes" id="UP000198215"/>
    </source>
</evidence>
<dbReference type="Pfam" id="PF24346">
    <property type="entry name" value="DUF7507"/>
    <property type="match status" value="10"/>
</dbReference>
<dbReference type="InterPro" id="IPR051172">
    <property type="entry name" value="Chlamydia_OmcB"/>
</dbReference>
<feature type="compositionally biased region" description="Low complexity" evidence="1">
    <location>
        <begin position="1544"/>
        <end position="1553"/>
    </location>
</feature>
<keyword evidence="2" id="KW-1133">Transmembrane helix</keyword>
<feature type="domain" description="DUF7507" evidence="5">
    <location>
        <begin position="1201"/>
        <end position="1310"/>
    </location>
</feature>
<proteinExistence type="predicted"/>
<dbReference type="InterPro" id="IPR047589">
    <property type="entry name" value="DUF11_rpt"/>
</dbReference>
<feature type="region of interest" description="Disordered" evidence="1">
    <location>
        <begin position="691"/>
        <end position="714"/>
    </location>
</feature>
<feature type="region of interest" description="Disordered" evidence="1">
    <location>
        <begin position="1170"/>
        <end position="1190"/>
    </location>
</feature>
<dbReference type="NCBIfam" id="TIGR01451">
    <property type="entry name" value="B_ant_repeat"/>
    <property type="match status" value="2"/>
</dbReference>
<dbReference type="PANTHER" id="PTHR34819:SF3">
    <property type="entry name" value="CELL SURFACE PROTEIN"/>
    <property type="match status" value="1"/>
</dbReference>
<name>A0A1C5GSD6_9ACTN</name>
<feature type="domain" description="DUF7507" evidence="5">
    <location>
        <begin position="1082"/>
        <end position="1186"/>
    </location>
</feature>
<accession>A0A1C5GSD6</accession>
<feature type="chain" id="PRO_5038641429" evidence="3">
    <location>
        <begin position="31"/>
        <end position="1614"/>
    </location>
</feature>
<feature type="region of interest" description="Disordered" evidence="1">
    <location>
        <begin position="1544"/>
        <end position="1563"/>
    </location>
</feature>
<feature type="domain" description="Choice-of-anchor A" evidence="4">
    <location>
        <begin position="52"/>
        <end position="354"/>
    </location>
</feature>
<keyword evidence="2" id="KW-0472">Membrane</keyword>
<feature type="domain" description="DUF7507" evidence="5">
    <location>
        <begin position="1450"/>
        <end position="1559"/>
    </location>
</feature>
<dbReference type="Proteomes" id="UP000198215">
    <property type="component" value="Chromosome I"/>
</dbReference>
<evidence type="ECO:0000256" key="2">
    <source>
        <dbReference type="SAM" id="Phobius"/>
    </source>
</evidence>
<feature type="region of interest" description="Disordered" evidence="1">
    <location>
        <begin position="456"/>
        <end position="475"/>
    </location>
</feature>
<reference evidence="7" key="1">
    <citation type="submission" date="2016-06" db="EMBL/GenBank/DDBJ databases">
        <authorList>
            <person name="Varghese N."/>
            <person name="Submissions Spin"/>
        </authorList>
    </citation>
    <scope>NUCLEOTIDE SEQUENCE [LARGE SCALE GENOMIC DNA]</scope>
    <source>
        <strain evidence="7">DSM 45161</strain>
    </source>
</reference>
<gene>
    <name evidence="6" type="ORF">GA0070614_0315</name>
</gene>
<evidence type="ECO:0000256" key="1">
    <source>
        <dbReference type="SAM" id="MobiDB-lite"/>
    </source>
</evidence>
<feature type="domain" description="DUF7507" evidence="5">
    <location>
        <begin position="843"/>
        <end position="948"/>
    </location>
</feature>
<evidence type="ECO:0000256" key="3">
    <source>
        <dbReference type="SAM" id="SignalP"/>
    </source>
</evidence>
<dbReference type="PANTHER" id="PTHR34819">
    <property type="entry name" value="LARGE CYSTEINE-RICH PERIPLASMIC PROTEIN OMCB"/>
    <property type="match status" value="1"/>
</dbReference>
<feature type="domain" description="DUF7507" evidence="5">
    <location>
        <begin position="369"/>
        <end position="469"/>
    </location>
</feature>
<dbReference type="InterPro" id="IPR055354">
    <property type="entry name" value="DUF7507"/>
</dbReference>
<feature type="compositionally biased region" description="Pro residues" evidence="1">
    <location>
        <begin position="1424"/>
        <end position="1433"/>
    </location>
</feature>